<evidence type="ECO:0000313" key="3">
    <source>
        <dbReference type="Proteomes" id="UP000299102"/>
    </source>
</evidence>
<proteinExistence type="predicted"/>
<dbReference type="Proteomes" id="UP000299102">
    <property type="component" value="Unassembled WGS sequence"/>
</dbReference>
<feature type="compositionally biased region" description="Basic and acidic residues" evidence="1">
    <location>
        <begin position="70"/>
        <end position="90"/>
    </location>
</feature>
<reference evidence="2 3" key="1">
    <citation type="journal article" date="2019" name="Commun. Biol.">
        <title>The bagworm genome reveals a unique fibroin gene that provides high tensile strength.</title>
        <authorList>
            <person name="Kono N."/>
            <person name="Nakamura H."/>
            <person name="Ohtoshi R."/>
            <person name="Tomita M."/>
            <person name="Numata K."/>
            <person name="Arakawa K."/>
        </authorList>
    </citation>
    <scope>NUCLEOTIDE SEQUENCE [LARGE SCALE GENOMIC DNA]</scope>
</reference>
<feature type="region of interest" description="Disordered" evidence="1">
    <location>
        <begin position="66"/>
        <end position="90"/>
    </location>
</feature>
<organism evidence="2 3">
    <name type="scientific">Eumeta variegata</name>
    <name type="common">Bagworm moth</name>
    <name type="synonym">Eumeta japonica</name>
    <dbReference type="NCBI Taxonomy" id="151549"/>
    <lineage>
        <taxon>Eukaryota</taxon>
        <taxon>Metazoa</taxon>
        <taxon>Ecdysozoa</taxon>
        <taxon>Arthropoda</taxon>
        <taxon>Hexapoda</taxon>
        <taxon>Insecta</taxon>
        <taxon>Pterygota</taxon>
        <taxon>Neoptera</taxon>
        <taxon>Endopterygota</taxon>
        <taxon>Lepidoptera</taxon>
        <taxon>Glossata</taxon>
        <taxon>Ditrysia</taxon>
        <taxon>Tineoidea</taxon>
        <taxon>Psychidae</taxon>
        <taxon>Oiketicinae</taxon>
        <taxon>Eumeta</taxon>
    </lineage>
</organism>
<dbReference type="AlphaFoldDB" id="A0A4C1T4P7"/>
<dbReference type="EMBL" id="BGZK01000036">
    <property type="protein sequence ID" value="GBP09503.1"/>
    <property type="molecule type" value="Genomic_DNA"/>
</dbReference>
<evidence type="ECO:0000256" key="1">
    <source>
        <dbReference type="SAM" id="MobiDB-lite"/>
    </source>
</evidence>
<keyword evidence="3" id="KW-1185">Reference proteome</keyword>
<sequence length="90" mass="10335">MNDNVAKRTAVAAVYAWPRTAHRESPPAKLMPSRNLMLKRTPMSRYWHMTDSTAFPLPLDEIGTFSGRGTEIKSGEQKRELSRDRSENRM</sequence>
<evidence type="ECO:0000313" key="2">
    <source>
        <dbReference type="EMBL" id="GBP09503.1"/>
    </source>
</evidence>
<accession>A0A4C1T4P7</accession>
<comment type="caution">
    <text evidence="2">The sequence shown here is derived from an EMBL/GenBank/DDBJ whole genome shotgun (WGS) entry which is preliminary data.</text>
</comment>
<protein>
    <submittedName>
        <fullName evidence="2">Uncharacterized protein</fullName>
    </submittedName>
</protein>
<name>A0A4C1T4P7_EUMVA</name>
<gene>
    <name evidence="2" type="ORF">EVAR_76524_1</name>
</gene>